<evidence type="ECO:0000313" key="3">
    <source>
        <dbReference type="Proteomes" id="UP001301350"/>
    </source>
</evidence>
<evidence type="ECO:0000256" key="1">
    <source>
        <dbReference type="SAM" id="Phobius"/>
    </source>
</evidence>
<keyword evidence="1" id="KW-0812">Transmembrane</keyword>
<dbReference type="AlphaFoldDB" id="A0AAV9IPZ3"/>
<feature type="transmembrane region" description="Helical" evidence="1">
    <location>
        <begin position="49"/>
        <end position="67"/>
    </location>
</feature>
<reference evidence="2 3" key="1">
    <citation type="submission" date="2022-07" db="EMBL/GenBank/DDBJ databases">
        <title>Genome-wide signatures of adaptation to extreme environments.</title>
        <authorList>
            <person name="Cho C.H."/>
            <person name="Yoon H.S."/>
        </authorList>
    </citation>
    <scope>NUCLEOTIDE SEQUENCE [LARGE SCALE GENOMIC DNA]</scope>
    <source>
        <strain evidence="2 3">DBV 063 E5</strain>
    </source>
</reference>
<keyword evidence="3" id="KW-1185">Reference proteome</keyword>
<keyword evidence="1" id="KW-0472">Membrane</keyword>
<gene>
    <name evidence="2" type="ORF">CDCA_CDCA01G0301</name>
</gene>
<evidence type="ECO:0000313" key="2">
    <source>
        <dbReference type="EMBL" id="KAK4534276.1"/>
    </source>
</evidence>
<keyword evidence="1" id="KW-1133">Transmembrane helix</keyword>
<protein>
    <recommendedName>
        <fullName evidence="4">Transmembrane protein</fullName>
    </recommendedName>
</protein>
<comment type="caution">
    <text evidence="2">The sequence shown here is derived from an EMBL/GenBank/DDBJ whole genome shotgun (WGS) entry which is preliminary data.</text>
</comment>
<accession>A0AAV9IPZ3</accession>
<proteinExistence type="predicted"/>
<evidence type="ECO:0008006" key="4">
    <source>
        <dbReference type="Google" id="ProtNLM"/>
    </source>
</evidence>
<organism evidence="2 3">
    <name type="scientific">Cyanidium caldarium</name>
    <name type="common">Red alga</name>
    <dbReference type="NCBI Taxonomy" id="2771"/>
    <lineage>
        <taxon>Eukaryota</taxon>
        <taxon>Rhodophyta</taxon>
        <taxon>Bangiophyceae</taxon>
        <taxon>Cyanidiales</taxon>
        <taxon>Cyanidiaceae</taxon>
        <taxon>Cyanidium</taxon>
    </lineage>
</organism>
<name>A0AAV9IPZ3_CYACA</name>
<dbReference type="Proteomes" id="UP001301350">
    <property type="component" value="Unassembled WGS sequence"/>
</dbReference>
<sequence length="142" mass="15327">MSATSVNTASPDAPRRKAPFSPFESLHWDDLTERERETVWACGVRATQRGGLCFGVALTLMGVMLLLPRRAPDGSRMAAGALPLWLRLTATTVLSTGVGYVGAASTLPSCARQLAAMPDSTLAARVRESAEEWRVRKVPRSE</sequence>
<dbReference type="EMBL" id="JANCYW010000001">
    <property type="protein sequence ID" value="KAK4534276.1"/>
    <property type="molecule type" value="Genomic_DNA"/>
</dbReference>